<feature type="domain" description="Transposase MuDR plant" evidence="1">
    <location>
        <begin position="1"/>
        <end position="39"/>
    </location>
</feature>
<dbReference type="Proteomes" id="UP001558713">
    <property type="component" value="Unassembled WGS sequence"/>
</dbReference>
<sequence>MRTAVGVYAVKRYFNFEQVKSDKLRLIVECVDIGCPWRAYGLVVEGGSESIEIRTATLMHTCDVAMRSGYGKRDSAKVIAEVLRSKYSNGKEGPMAADVPAIVLDELKVSVRVAR</sequence>
<evidence type="ECO:0000313" key="2">
    <source>
        <dbReference type="EMBL" id="KAL1206468.1"/>
    </source>
</evidence>
<dbReference type="AlphaFoldDB" id="A0ABD1AJ43"/>
<proteinExistence type="predicted"/>
<accession>A0ABD1AJ43</accession>
<name>A0ABD1AJ43_CARAN</name>
<keyword evidence="3" id="KW-1185">Reference proteome</keyword>
<organism evidence="2 3">
    <name type="scientific">Cardamine amara subsp. amara</name>
    <dbReference type="NCBI Taxonomy" id="228776"/>
    <lineage>
        <taxon>Eukaryota</taxon>
        <taxon>Viridiplantae</taxon>
        <taxon>Streptophyta</taxon>
        <taxon>Embryophyta</taxon>
        <taxon>Tracheophyta</taxon>
        <taxon>Spermatophyta</taxon>
        <taxon>Magnoliopsida</taxon>
        <taxon>eudicotyledons</taxon>
        <taxon>Gunneridae</taxon>
        <taxon>Pentapetalae</taxon>
        <taxon>rosids</taxon>
        <taxon>malvids</taxon>
        <taxon>Brassicales</taxon>
        <taxon>Brassicaceae</taxon>
        <taxon>Cardamineae</taxon>
        <taxon>Cardamine</taxon>
    </lineage>
</organism>
<evidence type="ECO:0000313" key="3">
    <source>
        <dbReference type="Proteomes" id="UP001558713"/>
    </source>
</evidence>
<reference evidence="2 3" key="1">
    <citation type="submission" date="2024-04" db="EMBL/GenBank/DDBJ databases">
        <title>Genome assembly C_amara_ONT_v2.</title>
        <authorList>
            <person name="Yant L."/>
            <person name="Moore C."/>
            <person name="Slenker M."/>
        </authorList>
    </citation>
    <scope>NUCLEOTIDE SEQUENCE [LARGE SCALE GENOMIC DNA]</scope>
    <source>
        <tissue evidence="2">Leaf</tissue>
    </source>
</reference>
<dbReference type="Pfam" id="PF03108">
    <property type="entry name" value="DBD_Tnp_Mut"/>
    <property type="match status" value="1"/>
</dbReference>
<gene>
    <name evidence="2" type="ORF">V5N11_020831</name>
</gene>
<comment type="caution">
    <text evidence="2">The sequence shown here is derived from an EMBL/GenBank/DDBJ whole genome shotgun (WGS) entry which is preliminary data.</text>
</comment>
<protein>
    <recommendedName>
        <fullName evidence="1">Transposase MuDR plant domain-containing protein</fullName>
    </recommendedName>
</protein>
<dbReference type="EMBL" id="JBANAX010000498">
    <property type="protein sequence ID" value="KAL1206468.1"/>
    <property type="molecule type" value="Genomic_DNA"/>
</dbReference>
<evidence type="ECO:0000259" key="1">
    <source>
        <dbReference type="Pfam" id="PF03108"/>
    </source>
</evidence>
<dbReference type="InterPro" id="IPR004332">
    <property type="entry name" value="Transposase_MuDR"/>
</dbReference>